<name>A0ABT3G6K7_9BACT</name>
<dbReference type="RefSeq" id="WP_264514814.1">
    <property type="nucleotide sequence ID" value="NZ_JAPDDR010000008.1"/>
</dbReference>
<evidence type="ECO:0000313" key="2">
    <source>
        <dbReference type="EMBL" id="MCW1915272.1"/>
    </source>
</evidence>
<feature type="domain" description="PD-(D/E)XK endonuclease-like" evidence="1">
    <location>
        <begin position="627"/>
        <end position="892"/>
    </location>
</feature>
<gene>
    <name evidence="2" type="ORF">OJ996_16920</name>
</gene>
<keyword evidence="3" id="KW-1185">Reference proteome</keyword>
<protein>
    <submittedName>
        <fullName evidence="2">PD-(D/E)XK nuclease family protein</fullName>
    </submittedName>
</protein>
<dbReference type="InterPro" id="IPR038726">
    <property type="entry name" value="PDDEXK_AddAB-type"/>
</dbReference>
<reference evidence="2" key="1">
    <citation type="submission" date="2022-10" db="EMBL/GenBank/DDBJ databases">
        <title>Luteolibacter sp. GHJ8, whole genome shotgun sequencing project.</title>
        <authorList>
            <person name="Zhao G."/>
            <person name="Shen L."/>
        </authorList>
    </citation>
    <scope>NUCLEOTIDE SEQUENCE</scope>
    <source>
        <strain evidence="2">GHJ8</strain>
    </source>
</reference>
<proteinExistence type="predicted"/>
<sequence>MPERVFLGWDKPLLGLLTGWLLARGDELSRLVVVVPTAQAGRLLRQSLAEVAGALLAPRVVTPEHFFRAVDSSTVASRVEARFAWIDVLRGMPEGSAPSLFPVEPVDRSFAWAAGVAQEIEKVRNVLAEGGKSFVDARAFSPEKDRWGDLIEVERRALGRFEKWRLIDPLAAKLQAAESFALPGDCSGIVVAGVPDPVPLAVSVWKRLDGTKVPVQVLIHAPEENSALFDEWGRPGEKWAERSTPLPRERVHLVSGPPELATKAVSCFDGLASDQATLGLCDPVFGPALETGFTEAGWRAWNPEGKTAGSAMLLMLRGFAGLAARGERWEPAASILRNPLIGEISGKKSLHAALLALDDIEKNFLPGSLSRVIDQCERLKAEQNPEKPDEGALKLSAMLAWCEGWRDRFVPGISAEALGAWVGEMRKGRVNDGAEGQLLDALADAVPYLRRLEERGLLDGPGEALELALASLDALRSASGREDAVIDLLGWLELAYAPGRRMVLAGMHEGSVPDGSFDDSFLPENVRKDLELRDADTRHARDAYLFHSHAASRELEVIVAKVDTLGEPRRPSRLLLVSEGVELAQRVMDLAAAPASAAARLVAWERGGWKLELSDTLKPYLDGERKLSPSAIRDYLYCPFRFYLKRVLKWKPYDAGKLEMDELDFGNLCHDALEQMGRHPVMVATQDVKQLRDFLWATMDARLARYGPALSLPLLVQREAARTRIERFAELEVEQRVDGWRTQKVEWNIGKDVPWDIEGQPISMQVDRIDFHPDLGWRVLDYKTSAKADVPRSAHLRRASEKRREFGPTMIGSRGAEDAWKNVQVPLYAAFVKQWQGLEKPPAIGYVNLPATLNDVAFEMWEDFTSDKMDNAMEWSREIIRAMRDGLHWPPVELSGAEAGYDEFAPLAPDGLEEAVQGSLIETMKGIAVAWDAGRRLA</sequence>
<dbReference type="Pfam" id="PF12705">
    <property type="entry name" value="PDDEXK_1"/>
    <property type="match status" value="1"/>
</dbReference>
<dbReference type="EMBL" id="JAPDDR010000008">
    <property type="protein sequence ID" value="MCW1915272.1"/>
    <property type="molecule type" value="Genomic_DNA"/>
</dbReference>
<comment type="caution">
    <text evidence="2">The sequence shown here is derived from an EMBL/GenBank/DDBJ whole genome shotgun (WGS) entry which is preliminary data.</text>
</comment>
<accession>A0ABT3G6K7</accession>
<dbReference type="Proteomes" id="UP001165653">
    <property type="component" value="Unassembled WGS sequence"/>
</dbReference>
<evidence type="ECO:0000313" key="3">
    <source>
        <dbReference type="Proteomes" id="UP001165653"/>
    </source>
</evidence>
<organism evidence="2 3">
    <name type="scientific">Luteolibacter rhizosphaerae</name>
    <dbReference type="NCBI Taxonomy" id="2989719"/>
    <lineage>
        <taxon>Bacteria</taxon>
        <taxon>Pseudomonadati</taxon>
        <taxon>Verrucomicrobiota</taxon>
        <taxon>Verrucomicrobiia</taxon>
        <taxon>Verrucomicrobiales</taxon>
        <taxon>Verrucomicrobiaceae</taxon>
        <taxon>Luteolibacter</taxon>
    </lineage>
</organism>
<dbReference type="Gene3D" id="3.90.320.10">
    <property type="match status" value="1"/>
</dbReference>
<dbReference type="InterPro" id="IPR011604">
    <property type="entry name" value="PDDEXK-like_dom_sf"/>
</dbReference>
<evidence type="ECO:0000259" key="1">
    <source>
        <dbReference type="Pfam" id="PF12705"/>
    </source>
</evidence>